<comment type="caution">
    <text evidence="1">The sequence shown here is derived from an EMBL/GenBank/DDBJ whole genome shotgun (WGS) entry which is preliminary data.</text>
</comment>
<reference evidence="1 2" key="1">
    <citation type="submission" date="2010-08" db="EMBL/GenBank/DDBJ databases">
        <authorList>
            <person name="Harkins D.M."/>
            <person name="Madupu R."/>
            <person name="Durkin A.S."/>
            <person name="Torralba M."/>
            <person name="Methe B."/>
            <person name="Sutton G.G."/>
            <person name="Nelson K.E."/>
        </authorList>
    </citation>
    <scope>NUCLEOTIDE SEQUENCE [LARGE SCALE GENOMIC DNA]</scope>
    <source>
        <strain evidence="1 2">DSM 17678</strain>
    </source>
</reference>
<dbReference type="eggNOG" id="ENOG5030U2T">
    <property type="taxonomic scope" value="Bacteria"/>
</dbReference>
<evidence type="ECO:0000313" key="1">
    <source>
        <dbReference type="EMBL" id="EFM64015.1"/>
    </source>
</evidence>
<dbReference type="GO" id="GO:0046872">
    <property type="term" value="F:metal ion binding"/>
    <property type="evidence" value="ECO:0007669"/>
    <property type="project" value="InterPro"/>
</dbReference>
<evidence type="ECO:0008006" key="3">
    <source>
        <dbReference type="Google" id="ProtNLM"/>
    </source>
</evidence>
<dbReference type="OrthoDB" id="2053977at2"/>
<proteinExistence type="predicted"/>
<gene>
    <name evidence="1" type="ORF">HMPREF0634_0834</name>
</gene>
<dbReference type="EMBL" id="ADGQ01000071">
    <property type="protein sequence ID" value="EFM64015.1"/>
    <property type="molecule type" value="Genomic_DNA"/>
</dbReference>
<keyword evidence="2" id="KW-1185">Reference proteome</keyword>
<dbReference type="InterPro" id="IPR036163">
    <property type="entry name" value="HMA_dom_sf"/>
</dbReference>
<dbReference type="STRING" id="596315.HMPREF0634_0834"/>
<organism evidence="1 2">
    <name type="scientific">Peptostreptococcus stomatis DSM 17678</name>
    <dbReference type="NCBI Taxonomy" id="596315"/>
    <lineage>
        <taxon>Bacteria</taxon>
        <taxon>Bacillati</taxon>
        <taxon>Bacillota</taxon>
        <taxon>Clostridia</taxon>
        <taxon>Peptostreptococcales</taxon>
        <taxon>Peptostreptococcaceae</taxon>
        <taxon>Peptostreptococcus</taxon>
    </lineage>
</organism>
<evidence type="ECO:0000313" key="2">
    <source>
        <dbReference type="Proteomes" id="UP000003244"/>
    </source>
</evidence>
<dbReference type="AlphaFoldDB" id="E0E4T9"/>
<dbReference type="SUPFAM" id="SSF55008">
    <property type="entry name" value="HMA, heavy metal-associated domain"/>
    <property type="match status" value="1"/>
</dbReference>
<dbReference type="Proteomes" id="UP000003244">
    <property type="component" value="Unassembled WGS sequence"/>
</dbReference>
<dbReference type="Pfam" id="PF19991">
    <property type="entry name" value="HMA_2"/>
    <property type="match status" value="1"/>
</dbReference>
<dbReference type="GeneID" id="84801312"/>
<dbReference type="RefSeq" id="WP_007790914.1">
    <property type="nucleotide sequence ID" value="NZ_ADGQ01000071.1"/>
</dbReference>
<name>E0E4T9_9FIRM</name>
<sequence>MFNFKASILSMLFKFEVVSDIPGRLRIKVNNYKKIPKDAVNFQSQAMEAVKRLDGVKTVKFNFVIGTVLIEYDTDKVDSKTVVNWLNTIKKLALDNMNLINSLEGKDEEEVIDILFNILDTNASK</sequence>
<protein>
    <recommendedName>
        <fullName evidence="3">Heavy metal-associated domain protein</fullName>
    </recommendedName>
</protein>
<accession>E0E4T9</accession>